<organism evidence="1 2">
    <name type="scientific">Rhodothermus marinus (strain ATCC 43812 / DSM 4252 / R-10)</name>
    <name type="common">Rhodothermus obamensis</name>
    <dbReference type="NCBI Taxonomy" id="518766"/>
    <lineage>
        <taxon>Bacteria</taxon>
        <taxon>Pseudomonadati</taxon>
        <taxon>Rhodothermota</taxon>
        <taxon>Rhodothermia</taxon>
        <taxon>Rhodothermales</taxon>
        <taxon>Rhodothermaceae</taxon>
        <taxon>Rhodothermus</taxon>
    </lineage>
</organism>
<gene>
    <name evidence="1" type="ordered locus">Rmar_2809</name>
</gene>
<dbReference type="KEGG" id="rmr:Rmar_2809"/>
<name>D0MKL3_RHOM4</name>
<dbReference type="Proteomes" id="UP000002221">
    <property type="component" value="Plasmid pRMAR01"/>
</dbReference>
<protein>
    <submittedName>
        <fullName evidence="1">CRISPR-associated protein, GSU0054 family</fullName>
    </submittedName>
</protein>
<dbReference type="eggNOG" id="ENOG502Z97W">
    <property type="taxonomic scope" value="Bacteria"/>
</dbReference>
<dbReference type="EMBL" id="CP001808">
    <property type="protein sequence ID" value="ACY49677.1"/>
    <property type="molecule type" value="Genomic_DNA"/>
</dbReference>
<evidence type="ECO:0000313" key="2">
    <source>
        <dbReference type="Proteomes" id="UP000002221"/>
    </source>
</evidence>
<keyword evidence="1" id="KW-0614">Plasmid</keyword>
<geneLocation type="plasmid" evidence="1 2">
    <name>pRMAR01</name>
</geneLocation>
<evidence type="ECO:0000313" key="1">
    <source>
        <dbReference type="EMBL" id="ACY49677.1"/>
    </source>
</evidence>
<dbReference type="RefSeq" id="WP_012845287.1">
    <property type="nucleotide sequence ID" value="NC_013502.1"/>
</dbReference>
<dbReference type="InterPro" id="IPR019089">
    <property type="entry name" value="Cas_GSU0054"/>
</dbReference>
<dbReference type="HOGENOM" id="CLU_567281_0_0_10"/>
<keyword evidence="2" id="KW-1185">Reference proteome</keyword>
<reference evidence="1 2" key="1">
    <citation type="journal article" date="2009" name="Stand. Genomic Sci.">
        <title>Complete genome sequence of Rhodothermus marinus type strain (R-10).</title>
        <authorList>
            <person name="Nolan M."/>
            <person name="Tindall B.J."/>
            <person name="Pomrenke H."/>
            <person name="Lapidus A."/>
            <person name="Copeland A."/>
            <person name="Glavina Del Rio T."/>
            <person name="Lucas S."/>
            <person name="Chen F."/>
            <person name="Tice H."/>
            <person name="Cheng J.F."/>
            <person name="Saunders E."/>
            <person name="Han C."/>
            <person name="Bruce D."/>
            <person name="Goodwin L."/>
            <person name="Chain P."/>
            <person name="Pitluck S."/>
            <person name="Ovchinikova G."/>
            <person name="Pati A."/>
            <person name="Ivanova N."/>
            <person name="Mavromatis K."/>
            <person name="Chen A."/>
            <person name="Palaniappan K."/>
            <person name="Land M."/>
            <person name="Hauser L."/>
            <person name="Chang Y.J."/>
            <person name="Jeffries C.D."/>
            <person name="Brettin T."/>
            <person name="Goker M."/>
            <person name="Bristow J."/>
            <person name="Eisen J.A."/>
            <person name="Markowitz V."/>
            <person name="Hugenholtz P."/>
            <person name="Kyrpides N.C."/>
            <person name="Klenk H.P."/>
            <person name="Detter J.C."/>
        </authorList>
    </citation>
    <scope>NUCLEOTIDE SEQUENCE [LARGE SCALE GENOMIC DNA]</scope>
    <source>
        <strain evidence="2">ATCC 43812 / DSM 4252 / R-10</strain>
        <plasmid evidence="1">pRMAR01</plasmid>
    </source>
</reference>
<dbReference type="OrthoDB" id="128883at2"/>
<dbReference type="Pfam" id="PF09609">
    <property type="entry name" value="Cas_GSU0054"/>
    <property type="match status" value="2"/>
</dbReference>
<dbReference type="NCBIfam" id="TIGR02165">
    <property type="entry name" value="cas5_6_GSU0054"/>
    <property type="match status" value="1"/>
</dbReference>
<proteinExistence type="predicted"/>
<accession>D0MKL3</accession>
<dbReference type="AlphaFoldDB" id="D0MKL3"/>
<sequence>MIVLELTYLNGWSCARSERGDPEWPPHPARLFYALASCYFEAGEDTQEQALLEWLEQQPPPIIYVRGGIVGRRELRPYVPTNDVGVRRQGRRNLESLPDLRTTKNLRTLSYALLKPDTHVYFVWKAAPASDLLNALDRLCMRLGCLGHSSSFVRLVRLEQLPEEWDECWQPGETGSPEAVLRVPRPGVLASLPDYYQRYQQSGIRGVLPAGRIRYGRVQRLPVSPADEGIRPGEWNDLLILRQVSGPTLPVLATAGITTQLHRALISRWRELYGEVPEAISGHTSDGGVSKAPHLAFLALPAVGHRHSDGHLMGCALALPRDLLDEDRTKLWQLFREGLELRLRPGSWRLEPLLYPSSMLPYSLQESRWVGPSRLWASVTPVVLDRYPRDRDIFGEEAKRIVTDSCEQAGFPRPVAIVLSLVSMVGGTPRATDFPLPRYCQRHVRVHTLVEFDRKVWGPLLIGKGRYRGLGLFAPIPEGAS</sequence>